<sequence length="253" mass="26820">MKSTLITLAMTGISLAMVLPAAAKAPAPKPATSGESVHSYILLDRTGSMSGIWDEALGSVNAYAKSVGEADEGEIEGKDIKTAVTLAVFDYQESLQFDVLRKQVPAEKWTNVTNDEANPRGMTPLFDAIGRVVSLAEADKPEKAVIVIMTDGYENSSKEITRDGAKAALDRAKANGWEVVFLGAEFASFGDADAVGMSASKTMAVGQGRMQDSMSALAKKSRAYGKGEEAEITFDDADRAAADEEGVKQRKGQ</sequence>
<dbReference type="EMBL" id="ARYL01000013">
    <property type="protein sequence ID" value="KDA02556.1"/>
    <property type="molecule type" value="Genomic_DNA"/>
</dbReference>
<reference evidence="3 4" key="1">
    <citation type="journal article" date="2014" name="Antonie Van Leeuwenhoek">
        <title>Hyphomonas beringensis sp. nov. and Hyphomonas chukchiensis sp. nov., isolated from surface seawater of the Bering Sea and Chukchi Sea.</title>
        <authorList>
            <person name="Li C."/>
            <person name="Lai Q."/>
            <person name="Li G."/>
            <person name="Dong C."/>
            <person name="Wang J."/>
            <person name="Liao Y."/>
            <person name="Shao Z."/>
        </authorList>
    </citation>
    <scope>NUCLEOTIDE SEQUENCE [LARGE SCALE GENOMIC DNA]</scope>
    <source>
        <strain evidence="3 4">SCH89</strain>
    </source>
</reference>
<feature type="signal peptide" evidence="1">
    <location>
        <begin position="1"/>
        <end position="23"/>
    </location>
</feature>
<dbReference type="SUPFAM" id="SSF53300">
    <property type="entry name" value="vWA-like"/>
    <property type="match status" value="1"/>
</dbReference>
<name>A0A059G6V7_9PROT</name>
<evidence type="ECO:0000256" key="1">
    <source>
        <dbReference type="SAM" id="SignalP"/>
    </source>
</evidence>
<comment type="caution">
    <text evidence="3">The sequence shown here is derived from an EMBL/GenBank/DDBJ whole genome shotgun (WGS) entry which is preliminary data.</text>
</comment>
<protein>
    <recommendedName>
        <fullName evidence="2">VWFA domain-containing protein</fullName>
    </recommendedName>
</protein>
<feature type="chain" id="PRO_5001573297" description="VWFA domain-containing protein" evidence="1">
    <location>
        <begin position="24"/>
        <end position="253"/>
    </location>
</feature>
<evidence type="ECO:0000313" key="4">
    <source>
        <dbReference type="Proteomes" id="UP000024942"/>
    </source>
</evidence>
<dbReference type="InterPro" id="IPR036465">
    <property type="entry name" value="vWFA_dom_sf"/>
</dbReference>
<proteinExistence type="predicted"/>
<dbReference type="PATRIC" id="fig|1280953.3.peg.2032"/>
<keyword evidence="1" id="KW-0732">Signal</keyword>
<gene>
    <name evidence="3" type="ORF">HOC_10059</name>
</gene>
<dbReference type="Proteomes" id="UP000024942">
    <property type="component" value="Unassembled WGS sequence"/>
</dbReference>
<dbReference type="RefSeq" id="WP_035538068.1">
    <property type="nucleotide sequence ID" value="NZ_ARYL01000013.1"/>
</dbReference>
<evidence type="ECO:0000313" key="3">
    <source>
        <dbReference type="EMBL" id="KDA02556.1"/>
    </source>
</evidence>
<dbReference type="InterPro" id="IPR002035">
    <property type="entry name" value="VWF_A"/>
</dbReference>
<organism evidence="3 4">
    <name type="scientific">Hyphomonas oceanitis SCH89</name>
    <dbReference type="NCBI Taxonomy" id="1280953"/>
    <lineage>
        <taxon>Bacteria</taxon>
        <taxon>Pseudomonadati</taxon>
        <taxon>Pseudomonadota</taxon>
        <taxon>Alphaproteobacteria</taxon>
        <taxon>Hyphomonadales</taxon>
        <taxon>Hyphomonadaceae</taxon>
        <taxon>Hyphomonas</taxon>
    </lineage>
</organism>
<feature type="domain" description="VWFA" evidence="2">
    <location>
        <begin position="40"/>
        <end position="190"/>
    </location>
</feature>
<dbReference type="CDD" id="cd00198">
    <property type="entry name" value="vWFA"/>
    <property type="match status" value="1"/>
</dbReference>
<dbReference type="STRING" id="1280953.HOC_10059"/>
<dbReference type="Pfam" id="PF00092">
    <property type="entry name" value="VWA"/>
    <property type="match status" value="1"/>
</dbReference>
<accession>A0A059G6V7</accession>
<evidence type="ECO:0000259" key="2">
    <source>
        <dbReference type="Pfam" id="PF00092"/>
    </source>
</evidence>
<dbReference type="eggNOG" id="COG2304">
    <property type="taxonomic scope" value="Bacteria"/>
</dbReference>
<dbReference type="OrthoDB" id="9790144at2"/>
<keyword evidence="4" id="KW-1185">Reference proteome</keyword>
<dbReference type="Gene3D" id="3.40.50.410">
    <property type="entry name" value="von Willebrand factor, type A domain"/>
    <property type="match status" value="1"/>
</dbReference>
<dbReference type="AlphaFoldDB" id="A0A059G6V7"/>